<organism evidence="2 3">
    <name type="scientific">Brevibacterium daeguense</name>
    <dbReference type="NCBI Taxonomy" id="909936"/>
    <lineage>
        <taxon>Bacteria</taxon>
        <taxon>Bacillati</taxon>
        <taxon>Actinomycetota</taxon>
        <taxon>Actinomycetes</taxon>
        <taxon>Micrococcales</taxon>
        <taxon>Brevibacteriaceae</taxon>
        <taxon>Brevibacterium</taxon>
    </lineage>
</organism>
<gene>
    <name evidence="2" type="ORF">GCM10022261_00950</name>
</gene>
<feature type="region of interest" description="Disordered" evidence="1">
    <location>
        <begin position="1"/>
        <end position="37"/>
    </location>
</feature>
<evidence type="ECO:0000313" key="3">
    <source>
        <dbReference type="Proteomes" id="UP001501586"/>
    </source>
</evidence>
<dbReference type="Proteomes" id="UP001501586">
    <property type="component" value="Unassembled WGS sequence"/>
</dbReference>
<accession>A0ABP8EF03</accession>
<evidence type="ECO:0008006" key="4">
    <source>
        <dbReference type="Google" id="ProtNLM"/>
    </source>
</evidence>
<dbReference type="InterPro" id="IPR007922">
    <property type="entry name" value="DciA-like"/>
</dbReference>
<dbReference type="PANTHER" id="PTHR36456:SF1">
    <property type="entry name" value="UPF0232 PROTEIN SCO3875"/>
    <property type="match status" value="1"/>
</dbReference>
<dbReference type="Pfam" id="PF05258">
    <property type="entry name" value="DciA"/>
    <property type="match status" value="1"/>
</dbReference>
<protein>
    <recommendedName>
        <fullName evidence="4">DUF721 domain-containing protein</fullName>
    </recommendedName>
</protein>
<dbReference type="EMBL" id="BAABAZ010000003">
    <property type="protein sequence ID" value="GAA4282564.1"/>
    <property type="molecule type" value="Genomic_DNA"/>
</dbReference>
<comment type="caution">
    <text evidence="2">The sequence shown here is derived from an EMBL/GenBank/DDBJ whole genome shotgun (WGS) entry which is preliminary data.</text>
</comment>
<proteinExistence type="predicted"/>
<evidence type="ECO:0000313" key="2">
    <source>
        <dbReference type="EMBL" id="GAA4282564.1"/>
    </source>
</evidence>
<name>A0ABP8EF03_9MICO</name>
<dbReference type="PANTHER" id="PTHR36456">
    <property type="entry name" value="UPF0232 PROTEIN SCO3875"/>
    <property type="match status" value="1"/>
</dbReference>
<evidence type="ECO:0000256" key="1">
    <source>
        <dbReference type="SAM" id="MobiDB-lite"/>
    </source>
</evidence>
<reference evidence="3" key="1">
    <citation type="journal article" date="2019" name="Int. J. Syst. Evol. Microbiol.">
        <title>The Global Catalogue of Microorganisms (GCM) 10K type strain sequencing project: providing services to taxonomists for standard genome sequencing and annotation.</title>
        <authorList>
            <consortium name="The Broad Institute Genomics Platform"/>
            <consortium name="The Broad Institute Genome Sequencing Center for Infectious Disease"/>
            <person name="Wu L."/>
            <person name="Ma J."/>
        </authorList>
    </citation>
    <scope>NUCLEOTIDE SEQUENCE [LARGE SCALE GENOMIC DNA]</scope>
    <source>
        <strain evidence="3">JCM 17458</strain>
    </source>
</reference>
<keyword evidence="3" id="KW-1185">Reference proteome</keyword>
<sequence>MADSEFRPIYRGPRRNVAGPVEPVYSGTGADPRDPQPLRTGLETVAQKHGWGTSLEVGAVIGRWHDLVGPHVAAHCSPEKFEPPVLVVRASSTTWATQLRIMTRDLLDRLERELGSRVVEELTILGPTQRSWKHGRRSVAGRGPRDTYG</sequence>